<reference evidence="2" key="1">
    <citation type="journal article" date="2004" name="Environ. Microbiol.">
        <title>The genome of Desulfotalea psychrophila, a sulfate-reducing bacterium from permanently cold Arctic sediments.</title>
        <authorList>
            <person name="Rabus R."/>
            <person name="Ruepp A."/>
            <person name="Frickey T."/>
            <person name="Rattei T."/>
            <person name="Fartmann B."/>
            <person name="Stark M."/>
            <person name="Bauer M."/>
            <person name="Zibat A."/>
            <person name="Lombardot T."/>
            <person name="Becker I."/>
            <person name="Amann J."/>
            <person name="Gellner K."/>
            <person name="Teeling H."/>
            <person name="Leuschner W.D."/>
            <person name="Gloeckner F.-O."/>
            <person name="Lupas A.N."/>
            <person name="Amann R."/>
            <person name="Klenk H.-P."/>
        </authorList>
    </citation>
    <scope>NUCLEOTIDE SEQUENCE [LARGE SCALE GENOMIC DNA]</scope>
    <source>
        <strain evidence="2">DSM 12343 / LSv54</strain>
    </source>
</reference>
<dbReference type="Proteomes" id="UP000000602">
    <property type="component" value="Chromosome"/>
</dbReference>
<dbReference type="AlphaFoldDB" id="Q6AMV2"/>
<accession>Q6AMV2</accession>
<evidence type="ECO:0000313" key="2">
    <source>
        <dbReference type="Proteomes" id="UP000000602"/>
    </source>
</evidence>
<dbReference type="eggNOG" id="ENOG502Z7RQ">
    <property type="taxonomic scope" value="Bacteria"/>
</dbReference>
<proteinExistence type="predicted"/>
<sequence length="1203" mass="128303">MAIQLENIKLMASQRLTDHDDGGGHMSGAEIVDGNVNNLYPDISRMDRVYGRVSLRKSFAFIDTNDTSVYSGAHAVVSVPAEDPNVSVCLFETGNPTDQRAAARDFIESYVTLGPRMSAWLWGDQPAGSRTIVLFASVKADLPDVGSVLSLFNNKDKSDEQQQYMRITNVKAEIRSFTIMVGDKEVTFERKIITLGIGNPLAHTFIGVEIHNNDAESTNVYTTMVSDAAKYYGVMLPKAPFAKGDISLPVKSIFTHLVPSAQGESPMVDLSPGEAGPVFGSGTGFSLSLPSQHFASGVQINVGRAIKPGTLTISRPSAVPALLEDNGDGIIMAGSQQWGTIDYGLGTVTFAGVSNHRASATLACVIGVAVPMLPNSAMVKVELASRGYNWTMILEPPPLPGTLKVDYRAQGKWFRLTDKGKGELVPETAGAGTGQINYTTGSVSLTCGALPDVGSAILYLWGNPIECIDIAGSTTVEIPELKHTLKKKPVKPGSLNLDWNTGIDPTDGATLIAKITDDGNGNLVGDGAGWIRYSTGELGWRATKLPADGENYEITYKQYPIREGSVSPTGSGLVSLTLPDGDIEPGSVAFAVPVTLGSFIHVYRVVDDGNGHLSAPGFSKKQSVSHATWPGSCSIGGFSGTINYLTGAVTLDLTTISGSETWKEPWYKKWTYTNSYFDLQYLLRYKDPQTVPVSWTGSSSLVTYSYRLTAASSSAGTETLPVPNYIIQLLPAAGYAIQPGSVAFRWQGALYIDRKGKLYRNPSTVTGVGALAGTIDYSTGSCACTVSGNGSPEVVIESLVACIGKQQSLSISFRTPGAPLRPGSINLVGSAVDGSPISLIADFDGRIGGAGGEGLVNYEQGIVTINFGEQVADSPAFAGQAWYDPADVKEGKVFKPMGAMAETINYGCVVYSYIPLDAELIGLDPVRLPTDGRVPIVRRGDVVVVHNAATETLTTSIAAGSSVTLAREPDSIDLYDSATVSLRVESTKYELVGAELTFAEGFDPNAYTLPIVVNNRIEDMALVSDADITGRVTLANGLSHAYPQENTFVSSALIFGDLQARLHGLFDQKTWTNVWSDSLIGDGCIASYNEINFPAVVTNAGAVAERWALIFDSSEHFKIVGENYGVVGDGYITKDCNPVNPATNKPYFFFDYRGFGQGWVAGNVLRFTTEGASPPIWAVRTTLQGPATEPNDQFTIQIRGDAE</sequence>
<dbReference type="KEGG" id="dps:DP1593"/>
<dbReference type="HOGENOM" id="CLU_271460_0_0_7"/>
<dbReference type="EMBL" id="CR522870">
    <property type="protein sequence ID" value="CAG36322.1"/>
    <property type="molecule type" value="Genomic_DNA"/>
</dbReference>
<keyword evidence="2" id="KW-1185">Reference proteome</keyword>
<dbReference type="RefSeq" id="WP_011188834.1">
    <property type="nucleotide sequence ID" value="NC_006138.1"/>
</dbReference>
<name>Q6AMV2_DESPS</name>
<dbReference type="STRING" id="177439.DP1593"/>
<dbReference type="OrthoDB" id="8477619at2"/>
<evidence type="ECO:0000313" key="1">
    <source>
        <dbReference type="EMBL" id="CAG36322.1"/>
    </source>
</evidence>
<organism evidence="1 2">
    <name type="scientific">Desulfotalea psychrophila (strain LSv54 / DSM 12343)</name>
    <dbReference type="NCBI Taxonomy" id="177439"/>
    <lineage>
        <taxon>Bacteria</taxon>
        <taxon>Pseudomonadati</taxon>
        <taxon>Thermodesulfobacteriota</taxon>
        <taxon>Desulfobulbia</taxon>
        <taxon>Desulfobulbales</taxon>
        <taxon>Desulfocapsaceae</taxon>
        <taxon>Desulfotalea</taxon>
    </lineage>
</organism>
<protein>
    <submittedName>
        <fullName evidence="1">Uncharacterized protein</fullName>
    </submittedName>
</protein>
<gene>
    <name evidence="1" type="ordered locus">DP1593</name>
</gene>